<gene>
    <name evidence="3" type="ORF">ESY86_14470</name>
</gene>
<dbReference type="AlphaFoldDB" id="A0A5C6ZFW9"/>
<feature type="transmembrane region" description="Helical" evidence="1">
    <location>
        <begin position="46"/>
        <end position="63"/>
    </location>
</feature>
<comment type="caution">
    <text evidence="3">The sequence shown here is derived from an EMBL/GenBank/DDBJ whole genome shotgun (WGS) entry which is preliminary data.</text>
</comment>
<dbReference type="PANTHER" id="PTHR28008:SF1">
    <property type="entry name" value="DOMAIN PROTEIN, PUTATIVE (AFU_ORTHOLOGUE AFUA_3G10980)-RELATED"/>
    <property type="match status" value="1"/>
</dbReference>
<evidence type="ECO:0000259" key="2">
    <source>
        <dbReference type="Pfam" id="PF04892"/>
    </source>
</evidence>
<keyword evidence="1" id="KW-1133">Transmembrane helix</keyword>
<evidence type="ECO:0000256" key="1">
    <source>
        <dbReference type="SAM" id="Phobius"/>
    </source>
</evidence>
<name>A0A5C6ZFW9_9FLAO</name>
<dbReference type="PANTHER" id="PTHR28008">
    <property type="entry name" value="DOMAIN PROTEIN, PUTATIVE (AFU_ORTHOLOGUE AFUA_3G10980)-RELATED"/>
    <property type="match status" value="1"/>
</dbReference>
<dbReference type="Pfam" id="PF04892">
    <property type="entry name" value="VanZ"/>
    <property type="match status" value="1"/>
</dbReference>
<feature type="transmembrane region" description="Helical" evidence="1">
    <location>
        <begin position="12"/>
        <end position="34"/>
    </location>
</feature>
<feature type="transmembrane region" description="Helical" evidence="1">
    <location>
        <begin position="104"/>
        <end position="120"/>
    </location>
</feature>
<keyword evidence="1" id="KW-0472">Membrane</keyword>
<protein>
    <submittedName>
        <fullName evidence="3">VanZ family protein</fullName>
    </submittedName>
</protein>
<dbReference type="RefSeq" id="WP_147087305.1">
    <property type="nucleotide sequence ID" value="NZ_VORM01000016.1"/>
</dbReference>
<feature type="domain" description="VanZ-like" evidence="2">
    <location>
        <begin position="46"/>
        <end position="120"/>
    </location>
</feature>
<dbReference type="Proteomes" id="UP000321578">
    <property type="component" value="Unassembled WGS sequence"/>
</dbReference>
<evidence type="ECO:0000313" key="3">
    <source>
        <dbReference type="EMBL" id="TXD88087.1"/>
    </source>
</evidence>
<proteinExistence type="predicted"/>
<reference evidence="3 4" key="1">
    <citation type="submission" date="2019-08" db="EMBL/GenBank/DDBJ databases">
        <title>Genomes of Subsaximicrobium wynnwilliamsii strains.</title>
        <authorList>
            <person name="Bowman J.P."/>
        </authorList>
    </citation>
    <scope>NUCLEOTIDE SEQUENCE [LARGE SCALE GENOMIC DNA]</scope>
    <source>
        <strain evidence="3 4">2-80-2</strain>
    </source>
</reference>
<keyword evidence="1" id="KW-0812">Transmembrane</keyword>
<keyword evidence="4" id="KW-1185">Reference proteome</keyword>
<sequence>MLTKILLALKKWALPLLVLYAFALTAGSLVNTGGMPDLGSSFDDKIYHAVAYSIFTILIYNVLKLKNFESRIFIAVVAVLVYGIIIEVLQYLLTTYRTLDGYDILANSIGAILGMLLLWMRKEVKLKKNA</sequence>
<dbReference type="NCBIfam" id="NF037970">
    <property type="entry name" value="vanZ_1"/>
    <property type="match status" value="1"/>
</dbReference>
<dbReference type="InterPro" id="IPR006976">
    <property type="entry name" value="VanZ-like"/>
</dbReference>
<evidence type="ECO:0000313" key="4">
    <source>
        <dbReference type="Proteomes" id="UP000321578"/>
    </source>
</evidence>
<dbReference type="EMBL" id="VORO01000017">
    <property type="protein sequence ID" value="TXD88087.1"/>
    <property type="molecule type" value="Genomic_DNA"/>
</dbReference>
<organism evidence="3 4">
    <name type="scientific">Subsaximicrobium wynnwilliamsii</name>
    <dbReference type="NCBI Taxonomy" id="291179"/>
    <lineage>
        <taxon>Bacteria</taxon>
        <taxon>Pseudomonadati</taxon>
        <taxon>Bacteroidota</taxon>
        <taxon>Flavobacteriia</taxon>
        <taxon>Flavobacteriales</taxon>
        <taxon>Flavobacteriaceae</taxon>
        <taxon>Subsaximicrobium</taxon>
    </lineage>
</organism>
<feature type="transmembrane region" description="Helical" evidence="1">
    <location>
        <begin position="72"/>
        <end position="92"/>
    </location>
</feature>
<accession>A0A5C6ZFW9</accession>
<dbReference type="OrthoDB" id="5472246at2"/>